<dbReference type="InterPro" id="IPR052892">
    <property type="entry name" value="NA-targeting_endonuclease"/>
</dbReference>
<protein>
    <submittedName>
        <fullName evidence="2">HNH endonuclease</fullName>
    </submittedName>
</protein>
<dbReference type="PANTHER" id="PTHR33877:SF2">
    <property type="entry name" value="OS07G0170200 PROTEIN"/>
    <property type="match status" value="1"/>
</dbReference>
<dbReference type="InterPro" id="IPR029471">
    <property type="entry name" value="HNH_5"/>
</dbReference>
<dbReference type="Pfam" id="PF14279">
    <property type="entry name" value="HNH_5"/>
    <property type="match status" value="1"/>
</dbReference>
<dbReference type="Gene3D" id="1.10.30.50">
    <property type="match status" value="1"/>
</dbReference>
<name>A0ABS1CGK6_9GAMM</name>
<dbReference type="PANTHER" id="PTHR33877">
    <property type="entry name" value="SLL1193 PROTEIN"/>
    <property type="match status" value="1"/>
</dbReference>
<feature type="domain" description="HNH nuclease" evidence="1">
    <location>
        <begin position="91"/>
        <end position="144"/>
    </location>
</feature>
<dbReference type="InterPro" id="IPR003615">
    <property type="entry name" value="HNH_nuc"/>
</dbReference>
<evidence type="ECO:0000313" key="2">
    <source>
        <dbReference type="EMBL" id="MBK1631050.1"/>
    </source>
</evidence>
<keyword evidence="3" id="KW-1185">Reference proteome</keyword>
<keyword evidence="2" id="KW-0540">Nuclease</keyword>
<evidence type="ECO:0000313" key="3">
    <source>
        <dbReference type="Proteomes" id="UP000748752"/>
    </source>
</evidence>
<dbReference type="SMART" id="SM00507">
    <property type="entry name" value="HNHc"/>
    <property type="match status" value="1"/>
</dbReference>
<reference evidence="2 3" key="1">
    <citation type="journal article" date="2020" name="Microorganisms">
        <title>Osmotic Adaptation and Compatible Solute Biosynthesis of Phototrophic Bacteria as Revealed from Genome Analyses.</title>
        <authorList>
            <person name="Imhoff J.F."/>
            <person name="Rahn T."/>
            <person name="Kunzel S."/>
            <person name="Keller A."/>
            <person name="Neulinger S.C."/>
        </authorList>
    </citation>
    <scope>NUCLEOTIDE SEQUENCE [LARGE SCALE GENOMIC DNA]</scope>
    <source>
        <strain evidence="2 3">DSM 6210</strain>
    </source>
</reference>
<dbReference type="GO" id="GO:0004519">
    <property type="term" value="F:endonuclease activity"/>
    <property type="evidence" value="ECO:0007669"/>
    <property type="project" value="UniProtKB-KW"/>
</dbReference>
<keyword evidence="2" id="KW-0255">Endonuclease</keyword>
<accession>A0ABS1CGK6</accession>
<dbReference type="EMBL" id="NRRV01000020">
    <property type="protein sequence ID" value="MBK1631050.1"/>
    <property type="molecule type" value="Genomic_DNA"/>
</dbReference>
<dbReference type="RefSeq" id="WP_200236623.1">
    <property type="nucleotide sequence ID" value="NZ_NRRV01000020.1"/>
</dbReference>
<evidence type="ECO:0000259" key="1">
    <source>
        <dbReference type="SMART" id="SM00507"/>
    </source>
</evidence>
<organism evidence="2 3">
    <name type="scientific">Thiohalocapsa halophila</name>
    <dbReference type="NCBI Taxonomy" id="69359"/>
    <lineage>
        <taxon>Bacteria</taxon>
        <taxon>Pseudomonadati</taxon>
        <taxon>Pseudomonadota</taxon>
        <taxon>Gammaproteobacteria</taxon>
        <taxon>Chromatiales</taxon>
        <taxon>Chromatiaceae</taxon>
        <taxon>Thiohalocapsa</taxon>
    </lineage>
</organism>
<dbReference type="Proteomes" id="UP000748752">
    <property type="component" value="Unassembled WGS sequence"/>
</dbReference>
<comment type="caution">
    <text evidence="2">The sequence shown here is derived from an EMBL/GenBank/DDBJ whole genome shotgun (WGS) entry which is preliminary data.</text>
</comment>
<dbReference type="CDD" id="cd00085">
    <property type="entry name" value="HNHc"/>
    <property type="match status" value="1"/>
</dbReference>
<keyword evidence="2" id="KW-0378">Hydrolase</keyword>
<proteinExistence type="predicted"/>
<gene>
    <name evidence="2" type="ORF">CKO31_09920</name>
</gene>
<sequence>MVSLSQQVLRTQILRTDLAGMPLEWVDYKAAARLYFLGQVAYACGNPLMLLRGGINAQTRCRSSLQIHSIIATHGTHHALSKLREDYVPPLSNRTLFQRDDHLCMYCGGRFSSRHLSRDHVRPISGGGADVWTNVVTACVRCNNFKAGRTPEAAGMELLAVPFTPTHAEYIYLMGRHVLADQMEFLRAHFPRTSPLLRRLPTG</sequence>